<feature type="domain" description="tRNA/rRNA methyltransferase SpoU type" evidence="3">
    <location>
        <begin position="4"/>
        <end position="144"/>
    </location>
</feature>
<dbReference type="EMBL" id="MHLA01000010">
    <property type="protein sequence ID" value="OGY99984.1"/>
    <property type="molecule type" value="Genomic_DNA"/>
</dbReference>
<dbReference type="GO" id="GO:0032259">
    <property type="term" value="P:methylation"/>
    <property type="evidence" value="ECO:0007669"/>
    <property type="project" value="UniProtKB-KW"/>
</dbReference>
<evidence type="ECO:0000313" key="5">
    <source>
        <dbReference type="Proteomes" id="UP000178880"/>
    </source>
</evidence>
<sequence length="178" mass="19531">MKSIVVVLHNIRSVHNVGSIFRTADAAGISKIYVTGITPTPLDRFGVVRPDFKKVSLGAERSVPWEYVWSAAALLQKLKNPSRGGGYKIWAVEQAKNSVPYYRVKYHASGVKKVALVFGNEVRGLPASVLKKADKTLEVPMRGAMVREAHHPRHVGRGKESLNVSVAFGIVAFSLLQK</sequence>
<evidence type="ECO:0000256" key="2">
    <source>
        <dbReference type="ARBA" id="ARBA00022679"/>
    </source>
</evidence>
<reference evidence="4 5" key="1">
    <citation type="journal article" date="2016" name="Nat. Commun.">
        <title>Thousands of microbial genomes shed light on interconnected biogeochemical processes in an aquifer system.</title>
        <authorList>
            <person name="Anantharaman K."/>
            <person name="Brown C.T."/>
            <person name="Hug L.A."/>
            <person name="Sharon I."/>
            <person name="Castelle C.J."/>
            <person name="Probst A.J."/>
            <person name="Thomas B.C."/>
            <person name="Singh A."/>
            <person name="Wilkins M.J."/>
            <person name="Karaoz U."/>
            <person name="Brodie E.L."/>
            <person name="Williams K.H."/>
            <person name="Hubbard S.S."/>
            <person name="Banfield J.F."/>
        </authorList>
    </citation>
    <scope>NUCLEOTIDE SEQUENCE [LARGE SCALE GENOMIC DNA]</scope>
</reference>
<gene>
    <name evidence="4" type="ORF">A2945_00555</name>
</gene>
<dbReference type="Gene3D" id="3.40.1280.10">
    <property type="match status" value="1"/>
</dbReference>
<dbReference type="Proteomes" id="UP000178880">
    <property type="component" value="Unassembled WGS sequence"/>
</dbReference>
<dbReference type="InterPro" id="IPR001537">
    <property type="entry name" value="SpoU_MeTrfase"/>
</dbReference>
<dbReference type="GO" id="GO:0008173">
    <property type="term" value="F:RNA methyltransferase activity"/>
    <property type="evidence" value="ECO:0007669"/>
    <property type="project" value="InterPro"/>
</dbReference>
<dbReference type="InterPro" id="IPR029028">
    <property type="entry name" value="Alpha/beta_knot_MTases"/>
</dbReference>
<dbReference type="PANTHER" id="PTHR43191:SF2">
    <property type="entry name" value="RRNA METHYLTRANSFERASE 3, MITOCHONDRIAL"/>
    <property type="match status" value="1"/>
</dbReference>
<dbReference type="PANTHER" id="PTHR43191">
    <property type="entry name" value="RRNA METHYLTRANSFERASE 3"/>
    <property type="match status" value="1"/>
</dbReference>
<dbReference type="AlphaFoldDB" id="A0A1G2CF23"/>
<evidence type="ECO:0000259" key="3">
    <source>
        <dbReference type="Pfam" id="PF00588"/>
    </source>
</evidence>
<organism evidence="4 5">
    <name type="scientific">Candidatus Liptonbacteria bacterium RIFCSPLOWO2_01_FULL_52_25</name>
    <dbReference type="NCBI Taxonomy" id="1798650"/>
    <lineage>
        <taxon>Bacteria</taxon>
        <taxon>Candidatus Liptoniibacteriota</taxon>
    </lineage>
</organism>
<dbReference type="InterPro" id="IPR029026">
    <property type="entry name" value="tRNA_m1G_MTases_N"/>
</dbReference>
<proteinExistence type="predicted"/>
<dbReference type="STRING" id="1798650.A2945_00555"/>
<name>A0A1G2CF23_9BACT</name>
<dbReference type="InterPro" id="IPR051259">
    <property type="entry name" value="rRNA_Methyltransferase"/>
</dbReference>
<dbReference type="GO" id="GO:0006396">
    <property type="term" value="P:RNA processing"/>
    <property type="evidence" value="ECO:0007669"/>
    <property type="project" value="InterPro"/>
</dbReference>
<dbReference type="SUPFAM" id="SSF75217">
    <property type="entry name" value="alpha/beta knot"/>
    <property type="match status" value="1"/>
</dbReference>
<evidence type="ECO:0000256" key="1">
    <source>
        <dbReference type="ARBA" id="ARBA00022603"/>
    </source>
</evidence>
<keyword evidence="1" id="KW-0489">Methyltransferase</keyword>
<evidence type="ECO:0000313" key="4">
    <source>
        <dbReference type="EMBL" id="OGY99984.1"/>
    </source>
</evidence>
<dbReference type="Pfam" id="PF00588">
    <property type="entry name" value="SpoU_methylase"/>
    <property type="match status" value="1"/>
</dbReference>
<comment type="caution">
    <text evidence="4">The sequence shown here is derived from an EMBL/GenBank/DDBJ whole genome shotgun (WGS) entry which is preliminary data.</text>
</comment>
<keyword evidence="2" id="KW-0808">Transferase</keyword>
<accession>A0A1G2CF23</accession>
<dbReference type="GO" id="GO:0003723">
    <property type="term" value="F:RNA binding"/>
    <property type="evidence" value="ECO:0007669"/>
    <property type="project" value="InterPro"/>
</dbReference>
<protein>
    <recommendedName>
        <fullName evidence="3">tRNA/rRNA methyltransferase SpoU type domain-containing protein</fullName>
    </recommendedName>
</protein>